<dbReference type="Pfam" id="PF01390">
    <property type="entry name" value="SEA"/>
    <property type="match status" value="1"/>
</dbReference>
<dbReference type="SUPFAM" id="SSF49854">
    <property type="entry name" value="Spermadhesin, CUB domain"/>
    <property type="match status" value="1"/>
</dbReference>
<dbReference type="PROSITE" id="PS50024">
    <property type="entry name" value="SEA"/>
    <property type="match status" value="1"/>
</dbReference>
<keyword evidence="1" id="KW-0472">Membrane</keyword>
<evidence type="ECO:0000313" key="3">
    <source>
        <dbReference type="EMBL" id="KAA0713475.1"/>
    </source>
</evidence>
<accession>A0A5A9NW63</accession>
<comment type="caution">
    <text evidence="3">The sequence shown here is derived from an EMBL/GenBank/DDBJ whole genome shotgun (WGS) entry which is preliminary data.</text>
</comment>
<evidence type="ECO:0000313" key="4">
    <source>
        <dbReference type="Proteomes" id="UP000324632"/>
    </source>
</evidence>
<dbReference type="InterPro" id="IPR000082">
    <property type="entry name" value="SEA_dom"/>
</dbReference>
<sequence length="283" mass="32684">MRRTRADSRAHAEIHGAEAELEITLRIRSDQIRDGARKRFHSESESGKQRKKRSCSNSVIIFIITIIIILILTASSSLIWYFIEYRVWVLEARVIQQYTASVSILNHNFTTDLSNHLSSDFTLQSKRVQNMVEKLVRSTDLSRYFNSTLVFAFGDGSLVAHFWLILSVPSSQRDDVSVQRVNESLYRELQRFKHTQHISWSEGLQILPSSLSVTDCYHYKWVDSTDAVILEGPNSQRSSCLWHLRAPAGSRLELRLQWLLTECRDRLIIYDSLTPTDSHLITS</sequence>
<dbReference type="Gene3D" id="3.30.70.960">
    <property type="entry name" value="SEA domain"/>
    <property type="match status" value="1"/>
</dbReference>
<gene>
    <name evidence="3" type="ORF">E1301_Tti023000</name>
</gene>
<proteinExistence type="predicted"/>
<keyword evidence="4" id="KW-1185">Reference proteome</keyword>
<evidence type="ECO:0000259" key="2">
    <source>
        <dbReference type="PROSITE" id="PS50024"/>
    </source>
</evidence>
<keyword evidence="1" id="KW-0812">Transmembrane</keyword>
<dbReference type="AlphaFoldDB" id="A0A5A9NW63"/>
<feature type="domain" description="SEA" evidence="2">
    <location>
        <begin position="94"/>
        <end position="218"/>
    </location>
</feature>
<name>A0A5A9NW63_9TELE</name>
<keyword evidence="1" id="KW-1133">Transmembrane helix</keyword>
<dbReference type="SUPFAM" id="SSF82671">
    <property type="entry name" value="SEA domain"/>
    <property type="match status" value="1"/>
</dbReference>
<organism evidence="3 4">
    <name type="scientific">Triplophysa tibetana</name>
    <dbReference type="NCBI Taxonomy" id="1572043"/>
    <lineage>
        <taxon>Eukaryota</taxon>
        <taxon>Metazoa</taxon>
        <taxon>Chordata</taxon>
        <taxon>Craniata</taxon>
        <taxon>Vertebrata</taxon>
        <taxon>Euteleostomi</taxon>
        <taxon>Actinopterygii</taxon>
        <taxon>Neopterygii</taxon>
        <taxon>Teleostei</taxon>
        <taxon>Ostariophysi</taxon>
        <taxon>Cypriniformes</taxon>
        <taxon>Nemacheilidae</taxon>
        <taxon>Triplophysa</taxon>
    </lineage>
</organism>
<reference evidence="3 4" key="1">
    <citation type="journal article" date="2019" name="Mol. Ecol. Resour.">
        <title>Chromosome-level genome assembly of Triplophysa tibetana, a fish adapted to the harsh high-altitude environment of the Tibetan Plateau.</title>
        <authorList>
            <person name="Yang X."/>
            <person name="Liu H."/>
            <person name="Ma Z."/>
            <person name="Zou Y."/>
            <person name="Zou M."/>
            <person name="Mao Y."/>
            <person name="Li X."/>
            <person name="Wang H."/>
            <person name="Chen T."/>
            <person name="Wang W."/>
            <person name="Yang R."/>
        </authorList>
    </citation>
    <scope>NUCLEOTIDE SEQUENCE [LARGE SCALE GENOMIC DNA]</scope>
    <source>
        <strain evidence="3">TTIB1903HZAU</strain>
        <tissue evidence="3">Muscle</tissue>
    </source>
</reference>
<dbReference type="InterPro" id="IPR035914">
    <property type="entry name" value="Sperma_CUB_dom_sf"/>
</dbReference>
<protein>
    <recommendedName>
        <fullName evidence="2">SEA domain-containing protein</fullName>
    </recommendedName>
</protein>
<dbReference type="Proteomes" id="UP000324632">
    <property type="component" value="Chromosome 13"/>
</dbReference>
<dbReference type="InterPro" id="IPR036364">
    <property type="entry name" value="SEA_dom_sf"/>
</dbReference>
<dbReference type="EMBL" id="SOYY01000013">
    <property type="protein sequence ID" value="KAA0713475.1"/>
    <property type="molecule type" value="Genomic_DNA"/>
</dbReference>
<evidence type="ECO:0000256" key="1">
    <source>
        <dbReference type="SAM" id="Phobius"/>
    </source>
</evidence>
<feature type="transmembrane region" description="Helical" evidence="1">
    <location>
        <begin position="59"/>
        <end position="83"/>
    </location>
</feature>